<comment type="caution">
    <text evidence="1">The sequence shown here is derived from an EMBL/GenBank/DDBJ whole genome shotgun (WGS) entry which is preliminary data.</text>
</comment>
<dbReference type="Pfam" id="PF14568">
    <property type="entry name" value="SUKH_6"/>
    <property type="match status" value="1"/>
</dbReference>
<dbReference type="Proteomes" id="UP000319722">
    <property type="component" value="Unassembled WGS sequence"/>
</dbReference>
<evidence type="ECO:0000313" key="1">
    <source>
        <dbReference type="EMBL" id="TWD73576.1"/>
    </source>
</evidence>
<dbReference type="RefSeq" id="WP_145747698.1">
    <property type="nucleotide sequence ID" value="NZ_VIVL01000022.1"/>
</dbReference>
<sequence>MVIDELLSLLPRPAQLTEQGTTGQWGAVTSKLGGPLPTDYMQFIDHYGSGTINSCLTVLNPFSANPHVNLLDQMFVQLSALRELRTSYPESFPFPLFFEPGGLLPWAISDDGDLFCWSTVGGSGLWEVVTVPRSDPPEHFKMSMAQFLARGLSGQVKSSALPPHFASAAGSFESHAA</sequence>
<gene>
    <name evidence="1" type="ORF">FB547_12268</name>
</gene>
<protein>
    <submittedName>
        <fullName evidence="1">SUKH superfamily protein</fullName>
    </submittedName>
</protein>
<reference evidence="1 2" key="1">
    <citation type="submission" date="2019-06" db="EMBL/GenBank/DDBJ databases">
        <title>Sorghum-associated microbial communities from plants grown in Nebraska, USA.</title>
        <authorList>
            <person name="Schachtman D."/>
        </authorList>
    </citation>
    <scope>NUCLEOTIDE SEQUENCE [LARGE SCALE GENOMIC DNA]</scope>
    <source>
        <strain evidence="1 2">T529</strain>
    </source>
</reference>
<name>A0A561B3W3_9BURK</name>
<accession>A0A561B3W3</accession>
<proteinExistence type="predicted"/>
<dbReference type="OrthoDB" id="5572373at2"/>
<dbReference type="AlphaFoldDB" id="A0A561B3W3"/>
<dbReference type="InterPro" id="IPR037883">
    <property type="entry name" value="Knr4/Smi1-like_sf"/>
</dbReference>
<organism evidence="1 2">
    <name type="scientific">Variovorax beijingensis</name>
    <dbReference type="NCBI Taxonomy" id="2496117"/>
    <lineage>
        <taxon>Bacteria</taxon>
        <taxon>Pseudomonadati</taxon>
        <taxon>Pseudomonadota</taxon>
        <taxon>Betaproteobacteria</taxon>
        <taxon>Burkholderiales</taxon>
        <taxon>Comamonadaceae</taxon>
        <taxon>Variovorax</taxon>
    </lineage>
</organism>
<evidence type="ECO:0000313" key="2">
    <source>
        <dbReference type="Proteomes" id="UP000319722"/>
    </source>
</evidence>
<dbReference type="SUPFAM" id="SSF160631">
    <property type="entry name" value="SMI1/KNR4-like"/>
    <property type="match status" value="1"/>
</dbReference>
<dbReference type="EMBL" id="VIVL01000022">
    <property type="protein sequence ID" value="TWD73576.1"/>
    <property type="molecule type" value="Genomic_DNA"/>
</dbReference>